<proteinExistence type="predicted"/>
<dbReference type="Gene3D" id="1.25.40.10">
    <property type="entry name" value="Tetratricopeptide repeat domain"/>
    <property type="match status" value="3"/>
</dbReference>
<evidence type="ECO:0000313" key="6">
    <source>
        <dbReference type="EMBL" id="KKH56852.1"/>
    </source>
</evidence>
<dbReference type="InterPro" id="IPR019734">
    <property type="entry name" value="TPR_rpt"/>
</dbReference>
<reference evidence="7 10" key="2">
    <citation type="journal article" date="2020" name="Environ. Microbiol. Rep.">
        <title>Redox cycling of Fe(II) and Fe(III) in magnetite accelerates aceticlastic methanogenesis by Methanosarcina mazei.</title>
        <authorList>
            <person name="Wang H."/>
            <person name="Byrne J.M."/>
            <person name="Liu P."/>
            <person name="Liu J."/>
            <person name="Dong X."/>
            <person name="Lu Y."/>
        </authorList>
    </citation>
    <scope>NUCLEOTIDE SEQUENCE [LARGE SCALE GENOMIC DNA]</scope>
    <source>
        <strain evidence="7">Zm-15</strain>
        <strain evidence="10">zm-15</strain>
    </source>
</reference>
<dbReference type="GeneID" id="44087421"/>
<dbReference type="SUPFAM" id="SSF48452">
    <property type="entry name" value="TPR-like"/>
    <property type="match status" value="1"/>
</dbReference>
<dbReference type="Pfam" id="PF13424">
    <property type="entry name" value="TPR_12"/>
    <property type="match status" value="3"/>
</dbReference>
<feature type="repeat" description="TPR" evidence="3">
    <location>
        <begin position="519"/>
        <end position="552"/>
    </location>
</feature>
<feature type="repeat" description="TPR" evidence="3">
    <location>
        <begin position="612"/>
        <end position="645"/>
    </location>
</feature>
<protein>
    <submittedName>
        <fullName evidence="7">Tetratricopeptide repeat protein</fullName>
    </submittedName>
</protein>
<evidence type="ECO:0000313" key="8">
    <source>
        <dbReference type="Proteomes" id="UP000034259"/>
    </source>
</evidence>
<dbReference type="Proteomes" id="UP000034672">
    <property type="component" value="Unassembled WGS sequence"/>
</dbReference>
<dbReference type="RefSeq" id="WP_048048824.1">
    <property type="nucleotide sequence ID" value="NZ_CP042908.1"/>
</dbReference>
<dbReference type="InterPro" id="IPR011990">
    <property type="entry name" value="TPR-like_helical_dom_sf"/>
</dbReference>
<dbReference type="AlphaFoldDB" id="A0A0F8P1J5"/>
<evidence type="ECO:0000256" key="1">
    <source>
        <dbReference type="ARBA" id="ARBA00022737"/>
    </source>
</evidence>
<dbReference type="InterPro" id="IPR027417">
    <property type="entry name" value="P-loop_NTPase"/>
</dbReference>
<feature type="repeat" description="TPR" evidence="3">
    <location>
        <begin position="780"/>
        <end position="813"/>
    </location>
</feature>
<gene>
    <name evidence="5" type="ORF">DU71_01255</name>
    <name evidence="6" type="ORF">DU72_01595</name>
    <name evidence="7" type="ORF">FQU78_09740</name>
</gene>
<keyword evidence="2 3" id="KW-0802">TPR repeat</keyword>
<dbReference type="PANTHER" id="PTHR45641:SF19">
    <property type="entry name" value="NEPHROCYSTIN-3"/>
    <property type="match status" value="1"/>
</dbReference>
<keyword evidence="1" id="KW-0677">Repeat</keyword>
<dbReference type="SUPFAM" id="SSF52540">
    <property type="entry name" value="P-loop containing nucleoside triphosphate hydrolases"/>
    <property type="match status" value="1"/>
</dbReference>
<accession>A0A0F8P1J5</accession>
<feature type="repeat" description="TPR" evidence="3">
    <location>
        <begin position="570"/>
        <end position="603"/>
    </location>
</feature>
<dbReference type="PATRIC" id="fig|2209.52.peg.275"/>
<feature type="repeat" description="TPR" evidence="3">
    <location>
        <begin position="654"/>
        <end position="687"/>
    </location>
</feature>
<keyword evidence="4" id="KW-0175">Coiled coil</keyword>
<name>A0A0F8P1J5_METMZ</name>
<feature type="coiled-coil region" evidence="4">
    <location>
        <begin position="779"/>
        <end position="813"/>
    </location>
</feature>
<evidence type="ECO:0000313" key="9">
    <source>
        <dbReference type="Proteomes" id="UP000034672"/>
    </source>
</evidence>
<evidence type="ECO:0000313" key="10">
    <source>
        <dbReference type="Proteomes" id="UP000467371"/>
    </source>
</evidence>
<evidence type="ECO:0000313" key="7">
    <source>
        <dbReference type="EMBL" id="QIB91284.1"/>
    </source>
</evidence>
<dbReference type="Proteomes" id="UP000034259">
    <property type="component" value="Unassembled WGS sequence"/>
</dbReference>
<dbReference type="EMBL" id="JJQK01000002">
    <property type="protein sequence ID" value="KKH56852.1"/>
    <property type="molecule type" value="Genomic_DNA"/>
</dbReference>
<dbReference type="PROSITE" id="PS50005">
    <property type="entry name" value="TPR"/>
    <property type="match status" value="7"/>
</dbReference>
<dbReference type="Pfam" id="PF13374">
    <property type="entry name" value="TPR_10"/>
    <property type="match status" value="2"/>
</dbReference>
<evidence type="ECO:0000256" key="3">
    <source>
        <dbReference type="PROSITE-ProRule" id="PRU00339"/>
    </source>
</evidence>
<dbReference type="PANTHER" id="PTHR45641">
    <property type="entry name" value="TETRATRICOPEPTIDE REPEAT PROTEIN (AFU_ORTHOLOGUE AFUA_6G03870)"/>
    <property type="match status" value="1"/>
</dbReference>
<reference evidence="8 9" key="1">
    <citation type="journal article" date="2015" name="ISME J.">
        <title>Genomic and phenotypic differentiation among Methanosarcina mazei populations from Columbia River sediment.</title>
        <authorList>
            <person name="Youngblut N.D."/>
            <person name="Wirth J.S."/>
            <person name="Henriksen J.R."/>
            <person name="Smith M."/>
            <person name="Simon H."/>
            <person name="Metcalf W.W."/>
            <person name="Whitaker R.J."/>
        </authorList>
    </citation>
    <scope>NUCLEOTIDE SEQUENCE [LARGE SCALE GENOMIC DNA]</scope>
    <source>
        <strain evidence="5 9">1.H.A.1A.4</strain>
        <strain evidence="6 8">1.H.A.2.1</strain>
    </source>
</reference>
<evidence type="ECO:0000313" key="5">
    <source>
        <dbReference type="EMBL" id="KKH38962.1"/>
    </source>
</evidence>
<sequence length="946" mass="109606">MALHPTDYSRKERVFVDRETCIDNFKKFIQDPNNQDYNALFYYGIAGIGKSKLQHELQNILNTEYPEMLWVSMDLENDTHRNASTFLIALRNKIQKKCNMKFYKFNLAHAIFSKKSRPDIPLNKDTYPMLKEDGFFYDILNALNETAFGPFLSMPLKQIADIINHAPANIRRHFGELPIDIKKLESMEAHEIEKILPGIFAADFTSNFGTSSRVCIFIDTYEAIWKDWLGIGSFSEKDKWIRKCLIPNMPGVSWVICGREQIKSLWVEDEQDWEMCMKEYPIEDLPEKYSEQFLKECGIEEEDIRSIIVKASEGVPYYLNLSVDTYEQISRSKKPEAKYFADTKKEVFDKFVKYLDNNDKRTLYILSAPNSWDRNLFEILIKKFNPTYSIYEFQDLIKYSFIKEVKDGNFSLHQLMRKSLQVHQDPTYRKEVHLFLHNYYSNKIKDIDVKSITQEHEIALIEAYYHAKELMEFDDLGGWIVEYTEPFDKAGYWKTINPMFNDLVEVFKGRLGSEHPYVGILTKKLAYLSEDRGRYDEAISYYQQVLEIYEKNLGKKYRGVDLVIDDLAIAMASNDLANSYLGIGEYEKALTLQQKALDILQDEVDEDPGYIALLQQNMALTYQYLGQYDEALELCQEALSVREALLGKEDLEVAKTTENLAAIHQHLGNYEEAFALAQRALNIREKKLGSKHPHVAKNLSSLGVLCTIMDNLEDALKYNHRAAEIAEERFEEDHIGIAQTLSNLGATYQYMLRYDNALEAYLRALQITERSLGSDNPMLVNTLNNIAETYRKMENYEKTLEFYQRALNIAKNRLGKEHPYVALILNNIGRLYIDTGEFDKAHPLCQQALDIRGKTLGIDHVDYAITLQDLGIIYGCVGRGDYALPLFERSLKIFESKLGADHIRTKDAKLLVDTLKELRVQVIKELIESGIMVSDNGRWVVKKQDN</sequence>
<dbReference type="EMBL" id="CP042908">
    <property type="protein sequence ID" value="QIB91284.1"/>
    <property type="molecule type" value="Genomic_DNA"/>
</dbReference>
<evidence type="ECO:0000256" key="4">
    <source>
        <dbReference type="SAM" id="Coils"/>
    </source>
</evidence>
<dbReference type="SUPFAM" id="SSF57997">
    <property type="entry name" value="Tropomyosin"/>
    <property type="match status" value="1"/>
</dbReference>
<dbReference type="PRINTS" id="PR00381">
    <property type="entry name" value="KINESINLIGHT"/>
</dbReference>
<dbReference type="EMBL" id="JJQI01000069">
    <property type="protein sequence ID" value="KKH38962.1"/>
    <property type="molecule type" value="Genomic_DNA"/>
</dbReference>
<dbReference type="SMART" id="SM00028">
    <property type="entry name" value="TPR"/>
    <property type="match status" value="9"/>
</dbReference>
<evidence type="ECO:0000256" key="2">
    <source>
        <dbReference type="ARBA" id="ARBA00022803"/>
    </source>
</evidence>
<feature type="repeat" description="TPR" evidence="3">
    <location>
        <begin position="822"/>
        <end position="855"/>
    </location>
</feature>
<dbReference type="Proteomes" id="UP000467371">
    <property type="component" value="Chromosome"/>
</dbReference>
<organism evidence="6 8">
    <name type="scientific">Methanosarcina mazei</name>
    <name type="common">Methanosarcina frisia</name>
    <dbReference type="NCBI Taxonomy" id="2209"/>
    <lineage>
        <taxon>Archaea</taxon>
        <taxon>Methanobacteriati</taxon>
        <taxon>Methanobacteriota</taxon>
        <taxon>Stenosarchaea group</taxon>
        <taxon>Methanomicrobia</taxon>
        <taxon>Methanosarcinales</taxon>
        <taxon>Methanosarcinaceae</taxon>
        <taxon>Methanosarcina</taxon>
    </lineage>
</organism>
<feature type="repeat" description="TPR" evidence="3">
    <location>
        <begin position="738"/>
        <end position="771"/>
    </location>
</feature>